<dbReference type="Gene3D" id="3.30.420.10">
    <property type="entry name" value="Ribonuclease H-like superfamily/Ribonuclease H"/>
    <property type="match status" value="1"/>
</dbReference>
<reference evidence="5 6" key="1">
    <citation type="submission" date="2019-07" db="EMBL/GenBank/DDBJ databases">
        <title>Draft genome of C. aurimucosum strain 2274.</title>
        <authorList>
            <person name="Pacheco L.G.C."/>
            <person name="Aguiar E.R.G.R."/>
            <person name="Santos C.S."/>
            <person name="Rocha D.J.P.G."/>
            <person name="Sant'Anna L.O."/>
            <person name="Mattos-Guaraldi A.L."/>
            <person name="Santos L.S."/>
        </authorList>
    </citation>
    <scope>NUCLEOTIDE SEQUENCE [LARGE SCALE GENOMIC DNA]</scope>
    <source>
        <strain evidence="5 6">2274</strain>
    </source>
</reference>
<dbReference type="PANTHER" id="PTHR46889:SF5">
    <property type="entry name" value="INTEGRASE PROTEIN"/>
    <property type="match status" value="1"/>
</dbReference>
<keyword evidence="6" id="KW-1185">Reference proteome</keyword>
<dbReference type="Pfam" id="PF00665">
    <property type="entry name" value="rve"/>
    <property type="match status" value="1"/>
</dbReference>
<dbReference type="GO" id="GO:0004803">
    <property type="term" value="F:transposase activity"/>
    <property type="evidence" value="ECO:0007669"/>
    <property type="project" value="InterPro"/>
</dbReference>
<evidence type="ECO:0000256" key="3">
    <source>
        <dbReference type="SAM" id="MobiDB-lite"/>
    </source>
</evidence>
<dbReference type="NCBIfam" id="NF033516">
    <property type="entry name" value="transpos_IS3"/>
    <property type="match status" value="1"/>
</dbReference>
<dbReference type="SUPFAM" id="SSF46689">
    <property type="entry name" value="Homeodomain-like"/>
    <property type="match status" value="1"/>
</dbReference>
<dbReference type="GO" id="GO:0003677">
    <property type="term" value="F:DNA binding"/>
    <property type="evidence" value="ECO:0007669"/>
    <property type="project" value="InterPro"/>
</dbReference>
<dbReference type="PANTHER" id="PTHR46889">
    <property type="entry name" value="TRANSPOSASE INSF FOR INSERTION SEQUENCE IS3B-RELATED"/>
    <property type="match status" value="1"/>
</dbReference>
<dbReference type="Pfam" id="PF01527">
    <property type="entry name" value="HTH_Tnp_1"/>
    <property type="match status" value="1"/>
</dbReference>
<dbReference type="InterPro" id="IPR012337">
    <property type="entry name" value="RNaseH-like_sf"/>
</dbReference>
<dbReference type="GO" id="GO:0015074">
    <property type="term" value="P:DNA integration"/>
    <property type="evidence" value="ECO:0007669"/>
    <property type="project" value="InterPro"/>
</dbReference>
<evidence type="ECO:0000313" key="6">
    <source>
        <dbReference type="Proteomes" id="UP000320443"/>
    </source>
</evidence>
<feature type="domain" description="Integrase catalytic" evidence="4">
    <location>
        <begin position="233"/>
        <end position="399"/>
    </location>
</feature>
<dbReference type="SUPFAM" id="SSF53098">
    <property type="entry name" value="Ribonuclease H-like"/>
    <property type="match status" value="1"/>
</dbReference>
<gene>
    <name evidence="5" type="ORF">FNY97_13490</name>
</gene>
<feature type="region of interest" description="Disordered" evidence="3">
    <location>
        <begin position="203"/>
        <end position="225"/>
    </location>
</feature>
<dbReference type="Gene3D" id="1.10.10.10">
    <property type="entry name" value="Winged helix-like DNA-binding domain superfamily/Winged helix DNA-binding domain"/>
    <property type="match status" value="1"/>
</dbReference>
<evidence type="ECO:0000256" key="1">
    <source>
        <dbReference type="ARBA" id="ARBA00002286"/>
    </source>
</evidence>
<proteinExistence type="predicted"/>
<dbReference type="RefSeq" id="WP_144014163.1">
    <property type="nucleotide sequence ID" value="NZ_VKDK01000044.1"/>
</dbReference>
<keyword evidence="2" id="KW-0175">Coiled coil</keyword>
<protein>
    <submittedName>
        <fullName evidence="5">IS3 family transposase</fullName>
    </submittedName>
</protein>
<dbReference type="Proteomes" id="UP000320443">
    <property type="component" value="Unassembled WGS sequence"/>
</dbReference>
<name>A0A553FM25_9CORY</name>
<dbReference type="GO" id="GO:0006313">
    <property type="term" value="P:DNA transposition"/>
    <property type="evidence" value="ECO:0007669"/>
    <property type="project" value="InterPro"/>
</dbReference>
<dbReference type="InterPro" id="IPR050900">
    <property type="entry name" value="Transposase_IS3/IS150/IS904"/>
</dbReference>
<dbReference type="EMBL" id="VKDK01000044">
    <property type="protein sequence ID" value="TRX58312.1"/>
    <property type="molecule type" value="Genomic_DNA"/>
</dbReference>
<dbReference type="InterPro" id="IPR001584">
    <property type="entry name" value="Integrase_cat-core"/>
</dbReference>
<dbReference type="InterPro" id="IPR036397">
    <property type="entry name" value="RNaseH_sf"/>
</dbReference>
<dbReference type="InterPro" id="IPR009057">
    <property type="entry name" value="Homeodomain-like_sf"/>
</dbReference>
<evidence type="ECO:0000259" key="4">
    <source>
        <dbReference type="PROSITE" id="PS50994"/>
    </source>
</evidence>
<comment type="function">
    <text evidence="1">Involved in the transposition of the insertion sequence.</text>
</comment>
<dbReference type="InterPro" id="IPR025948">
    <property type="entry name" value="HTH-like_dom"/>
</dbReference>
<sequence>MPRKYSVEFKEKAVHQIIEMVRLESCSLQRAYTEVGELLGVSHHTLRAWYRDSASVRDDSGASGGETMEEELKRLRRENRELKRANGILKTASGFFRSGTRPTHDQMISYIDAYKDQFGVEAICRVLKQADRGFITSRGYRKATTRVPSARTLSDSLLIPEIQRVHAQNFSVYGIRKMWHAMNREGFHIGRDKTARLMKLAGVSGRRRGRTPVTTTSPKKPDHRPDLVQRNFRAQAPGRLWVADITYVRTLSGFAYTAFVVDVYSRKIVGVATRSTMRTDALPMEALEHALTTAGRIHGNQLIHHSDRGSQYVSLKYSTALAEAGIRPSVGTVGDSYDNALAETVNGLYKAELIHAQGPWTSVGEVELATLRWVHWWNTKRLHEALDYATPQEVETEYYLTQPINTGP</sequence>
<evidence type="ECO:0000256" key="2">
    <source>
        <dbReference type="SAM" id="Coils"/>
    </source>
</evidence>
<evidence type="ECO:0000313" key="5">
    <source>
        <dbReference type="EMBL" id="TRX58312.1"/>
    </source>
</evidence>
<dbReference type="InterPro" id="IPR036388">
    <property type="entry name" value="WH-like_DNA-bd_sf"/>
</dbReference>
<dbReference type="Pfam" id="PF13276">
    <property type="entry name" value="HTH_21"/>
    <property type="match status" value="1"/>
</dbReference>
<organism evidence="5 6">
    <name type="scientific">Corynebacterium hiratae</name>
    <dbReference type="NCBI Taxonomy" id="3139423"/>
    <lineage>
        <taxon>Bacteria</taxon>
        <taxon>Bacillati</taxon>
        <taxon>Actinomycetota</taxon>
        <taxon>Actinomycetes</taxon>
        <taxon>Mycobacteriales</taxon>
        <taxon>Corynebacteriaceae</taxon>
        <taxon>Corynebacterium</taxon>
    </lineage>
</organism>
<feature type="coiled-coil region" evidence="2">
    <location>
        <begin position="65"/>
        <end position="92"/>
    </location>
</feature>
<dbReference type="InterPro" id="IPR002514">
    <property type="entry name" value="Transposase_8"/>
</dbReference>
<dbReference type="AlphaFoldDB" id="A0A553FM25"/>
<dbReference type="InterPro" id="IPR048020">
    <property type="entry name" value="Transpos_IS3"/>
</dbReference>
<comment type="caution">
    <text evidence="5">The sequence shown here is derived from an EMBL/GenBank/DDBJ whole genome shotgun (WGS) entry which is preliminary data.</text>
</comment>
<dbReference type="Pfam" id="PF13333">
    <property type="entry name" value="rve_2"/>
    <property type="match status" value="1"/>
</dbReference>
<dbReference type="PROSITE" id="PS50994">
    <property type="entry name" value="INTEGRASE"/>
    <property type="match status" value="1"/>
</dbReference>
<accession>A0A553FM25</accession>